<accession>A0ABY5DT09</accession>
<evidence type="ECO:0000256" key="1">
    <source>
        <dbReference type="SAM" id="MobiDB-lite"/>
    </source>
</evidence>
<dbReference type="InterPro" id="IPR013783">
    <property type="entry name" value="Ig-like_fold"/>
</dbReference>
<sequence length="667" mass="67946">MNALLRRLALPVALCGGLLGPAAASAVVTTTHITAPDDLYAPAYDWLDGAGPNVLRVAGTTGGGYASGDAVDIICVRRGEPLTAAGTAGSEVAAPGVPVTAAGAGTGTFAVAIDATAPALRTPCRLRAIPTGALTYDQAAFAAGPAIFPSGLRDLRETVLTNPNVGELYDVDASTVTPSRTSTAHLQSFGGCGLWDARPLDPAVGPDVAALDVFECAGYADDVADGTAPTRSELQVDGRNAFTAAMAANGSGGLPAVGGRPPLTRTASRDPATGLLTVTESSDVVRCETTPASYPFAAAADCGSLVPAGLRLVREAVMSDDGRVTTMRDRWESTDGASHVLDLLFEVDFASTRYGLQLPWAGSGIAAYPGSASLAAPPSAPASILVRSDRAFPAGDIGHPTGAITFSTAPTSIEFISGLGDPSRYLELHYLQPVTAAAPLNLTHTFSMAPDAATSAALAARAEDSYGSPAVAFTSPAPGAAVRTPTVTVTGTATDNRAVTALTVAGQPTAPGAGGAWSAVVPLVPGTNAIVAHATDAAGDVTEATLTIIYRARAAPKPCVVPKVRGLKSAASAGGVLRRAGCRRGRTLTVYSRPRLVRKGRKLVRVVVRRFTVLGSKQRQGRRLPAGTKVDLIVQGRRPRTAADRKAAAKQQAAARKPPLPVYHPGA</sequence>
<organism evidence="3 4">
    <name type="scientific">Paraconexibacter antarcticus</name>
    <dbReference type="NCBI Taxonomy" id="2949664"/>
    <lineage>
        <taxon>Bacteria</taxon>
        <taxon>Bacillati</taxon>
        <taxon>Actinomycetota</taxon>
        <taxon>Thermoleophilia</taxon>
        <taxon>Solirubrobacterales</taxon>
        <taxon>Paraconexibacteraceae</taxon>
        <taxon>Paraconexibacter</taxon>
    </lineage>
</organism>
<keyword evidence="2" id="KW-0732">Signal</keyword>
<reference evidence="3 4" key="1">
    <citation type="submission" date="2022-06" db="EMBL/GenBank/DDBJ databases">
        <title>Paraconexibacter antarcticus.</title>
        <authorList>
            <person name="Kim C.S."/>
        </authorList>
    </citation>
    <scope>NUCLEOTIDE SEQUENCE [LARGE SCALE GENOMIC DNA]</scope>
    <source>
        <strain evidence="3 4">02-257</strain>
    </source>
</reference>
<gene>
    <name evidence="3" type="ORF">NBH00_00625</name>
</gene>
<feature type="chain" id="PRO_5045189287" description="PASTA domain-containing protein" evidence="2">
    <location>
        <begin position="27"/>
        <end position="667"/>
    </location>
</feature>
<protein>
    <recommendedName>
        <fullName evidence="5">PASTA domain-containing protein</fullName>
    </recommendedName>
</protein>
<feature type="signal peptide" evidence="2">
    <location>
        <begin position="1"/>
        <end position="26"/>
    </location>
</feature>
<dbReference type="Proteomes" id="UP001056035">
    <property type="component" value="Chromosome"/>
</dbReference>
<evidence type="ECO:0000313" key="4">
    <source>
        <dbReference type="Proteomes" id="UP001056035"/>
    </source>
</evidence>
<keyword evidence="4" id="KW-1185">Reference proteome</keyword>
<dbReference type="RefSeq" id="WP_254571427.1">
    <property type="nucleotide sequence ID" value="NZ_CP098502.1"/>
</dbReference>
<dbReference type="Gene3D" id="2.60.40.10">
    <property type="entry name" value="Immunoglobulins"/>
    <property type="match status" value="1"/>
</dbReference>
<dbReference type="Pfam" id="PF09136">
    <property type="entry name" value="Glucodextran_B"/>
    <property type="match status" value="1"/>
</dbReference>
<feature type="region of interest" description="Disordered" evidence="1">
    <location>
        <begin position="637"/>
        <end position="667"/>
    </location>
</feature>
<name>A0ABY5DT09_9ACTN</name>
<feature type="compositionally biased region" description="Pro residues" evidence="1">
    <location>
        <begin position="658"/>
        <end position="667"/>
    </location>
</feature>
<evidence type="ECO:0000313" key="3">
    <source>
        <dbReference type="EMBL" id="UTI64729.1"/>
    </source>
</evidence>
<proteinExistence type="predicted"/>
<evidence type="ECO:0000256" key="2">
    <source>
        <dbReference type="SAM" id="SignalP"/>
    </source>
</evidence>
<evidence type="ECO:0008006" key="5">
    <source>
        <dbReference type="Google" id="ProtNLM"/>
    </source>
</evidence>
<dbReference type="EMBL" id="CP098502">
    <property type="protein sequence ID" value="UTI64729.1"/>
    <property type="molecule type" value="Genomic_DNA"/>
</dbReference>